<dbReference type="RefSeq" id="WP_104354209.1">
    <property type="nucleotide sequence ID" value="NZ_CP028130.1"/>
</dbReference>
<accession>A0AAD2JG50</accession>
<dbReference type="KEGG" id="ria:C7V51_03315"/>
<evidence type="ECO:0000313" key="3">
    <source>
        <dbReference type="Proteomes" id="UP000283946"/>
    </source>
</evidence>
<evidence type="ECO:0000256" key="1">
    <source>
        <dbReference type="SAM" id="MobiDB-lite"/>
    </source>
</evidence>
<reference evidence="2 3" key="1">
    <citation type="submission" date="2018-03" db="EMBL/GenBank/DDBJ databases">
        <title>Bacteriophage NCPPB3778 and a type I-E CRISPR drive the evolution of the US Biological Select Agent, Rathayibacter toxicus.</title>
        <authorList>
            <person name="Davis E.W.II."/>
            <person name="Tabima J.F."/>
            <person name="Weisberg A.J."/>
            <person name="Dantas Lopes L."/>
            <person name="Wiseman M.S."/>
            <person name="Wiseman M.S."/>
            <person name="Pupko T."/>
            <person name="Belcher M.S."/>
            <person name="Sechler A.J."/>
            <person name="Tancos M.A."/>
            <person name="Schroeder B.K."/>
            <person name="Murray T.D."/>
            <person name="Luster D.G."/>
            <person name="Schneider W.L."/>
            <person name="Rogers E."/>
            <person name="Andreote F.D."/>
            <person name="Grunwald N.J."/>
            <person name="Putnam M.L."/>
            <person name="Chang J.H."/>
        </authorList>
    </citation>
    <scope>NUCLEOTIDE SEQUENCE [LARGE SCALE GENOMIC DNA]</scope>
    <source>
        <strain evidence="2 3">NCCPB 2253</strain>
    </source>
</reference>
<sequence length="69" mass="8023">MTDIDYDKLAATDDSLKERHADLERQWKYLERRGDPDGTYTERQRPPRRSSASSRKILASRRAPEGQSS</sequence>
<dbReference type="AlphaFoldDB" id="A0AAD2JG50"/>
<evidence type="ECO:0000313" key="2">
    <source>
        <dbReference type="EMBL" id="AZZ55023.1"/>
    </source>
</evidence>
<dbReference type="EMBL" id="CP028130">
    <property type="protein sequence ID" value="AZZ55023.1"/>
    <property type="molecule type" value="Genomic_DNA"/>
</dbReference>
<gene>
    <name evidence="2" type="ORF">C7V51_03315</name>
</gene>
<name>A0AAD2JG50_9MICO</name>
<organism evidence="2 3">
    <name type="scientific">Rathayibacter iranicus</name>
    <dbReference type="NCBI Taxonomy" id="59737"/>
    <lineage>
        <taxon>Bacteria</taxon>
        <taxon>Bacillati</taxon>
        <taxon>Actinomycetota</taxon>
        <taxon>Actinomycetes</taxon>
        <taxon>Micrococcales</taxon>
        <taxon>Microbacteriaceae</taxon>
        <taxon>Rathayibacter</taxon>
    </lineage>
</organism>
<feature type="compositionally biased region" description="Basic and acidic residues" evidence="1">
    <location>
        <begin position="33"/>
        <end position="45"/>
    </location>
</feature>
<dbReference type="Proteomes" id="UP000283946">
    <property type="component" value="Chromosome"/>
</dbReference>
<protein>
    <submittedName>
        <fullName evidence="2">Uncharacterized protein</fullName>
    </submittedName>
</protein>
<proteinExistence type="predicted"/>
<feature type="region of interest" description="Disordered" evidence="1">
    <location>
        <begin position="33"/>
        <end position="69"/>
    </location>
</feature>